<name>A0AAN9MED2_CANGL</name>
<feature type="region of interest" description="Disordered" evidence="1">
    <location>
        <begin position="1"/>
        <end position="31"/>
    </location>
</feature>
<keyword evidence="3" id="KW-1185">Reference proteome</keyword>
<reference evidence="2 3" key="1">
    <citation type="submission" date="2024-01" db="EMBL/GenBank/DDBJ databases">
        <title>The genomes of 5 underutilized Papilionoideae crops provide insights into root nodulation and disease resistanc.</title>
        <authorList>
            <person name="Jiang F."/>
        </authorList>
    </citation>
    <scope>NUCLEOTIDE SEQUENCE [LARGE SCALE GENOMIC DNA]</scope>
    <source>
        <strain evidence="2">LVBAO_FW01</strain>
        <tissue evidence="2">Leaves</tissue>
    </source>
</reference>
<dbReference type="EMBL" id="JAYMYQ010000002">
    <property type="protein sequence ID" value="KAK7350452.1"/>
    <property type="molecule type" value="Genomic_DNA"/>
</dbReference>
<feature type="compositionally biased region" description="Acidic residues" evidence="1">
    <location>
        <begin position="72"/>
        <end position="82"/>
    </location>
</feature>
<evidence type="ECO:0000313" key="2">
    <source>
        <dbReference type="EMBL" id="KAK7350452.1"/>
    </source>
</evidence>
<feature type="compositionally biased region" description="Basic and acidic residues" evidence="1">
    <location>
        <begin position="47"/>
        <end position="56"/>
    </location>
</feature>
<dbReference type="AlphaFoldDB" id="A0AAN9MED2"/>
<accession>A0AAN9MED2</accession>
<gene>
    <name evidence="2" type="ORF">VNO77_09106</name>
</gene>
<dbReference type="Proteomes" id="UP001367508">
    <property type="component" value="Unassembled WGS sequence"/>
</dbReference>
<evidence type="ECO:0000256" key="1">
    <source>
        <dbReference type="SAM" id="MobiDB-lite"/>
    </source>
</evidence>
<evidence type="ECO:0000313" key="3">
    <source>
        <dbReference type="Proteomes" id="UP001367508"/>
    </source>
</evidence>
<feature type="region of interest" description="Disordered" evidence="1">
    <location>
        <begin position="46"/>
        <end position="82"/>
    </location>
</feature>
<feature type="compositionally biased region" description="Basic and acidic residues" evidence="1">
    <location>
        <begin position="20"/>
        <end position="31"/>
    </location>
</feature>
<sequence>MQSGQLTEATSRKKSGHAASEGKEGEGSWRFRGLRDCQSIHRCQNHLHGDSSRSHSEIQQGSSPKWRRTKSDEEEDPTCTSS</sequence>
<protein>
    <submittedName>
        <fullName evidence="2">Uncharacterized protein</fullName>
    </submittedName>
</protein>
<comment type="caution">
    <text evidence="2">The sequence shown here is derived from an EMBL/GenBank/DDBJ whole genome shotgun (WGS) entry which is preliminary data.</text>
</comment>
<proteinExistence type="predicted"/>
<organism evidence="2 3">
    <name type="scientific">Canavalia gladiata</name>
    <name type="common">Sword bean</name>
    <name type="synonym">Dolichos gladiatus</name>
    <dbReference type="NCBI Taxonomy" id="3824"/>
    <lineage>
        <taxon>Eukaryota</taxon>
        <taxon>Viridiplantae</taxon>
        <taxon>Streptophyta</taxon>
        <taxon>Embryophyta</taxon>
        <taxon>Tracheophyta</taxon>
        <taxon>Spermatophyta</taxon>
        <taxon>Magnoliopsida</taxon>
        <taxon>eudicotyledons</taxon>
        <taxon>Gunneridae</taxon>
        <taxon>Pentapetalae</taxon>
        <taxon>rosids</taxon>
        <taxon>fabids</taxon>
        <taxon>Fabales</taxon>
        <taxon>Fabaceae</taxon>
        <taxon>Papilionoideae</taxon>
        <taxon>50 kb inversion clade</taxon>
        <taxon>NPAAA clade</taxon>
        <taxon>indigoferoid/millettioid clade</taxon>
        <taxon>Phaseoleae</taxon>
        <taxon>Canavalia</taxon>
    </lineage>
</organism>